<feature type="non-terminal residue" evidence="1">
    <location>
        <position position="309"/>
    </location>
</feature>
<dbReference type="EMBL" id="CAJVPT010037593">
    <property type="protein sequence ID" value="CAG8717845.1"/>
    <property type="molecule type" value="Genomic_DNA"/>
</dbReference>
<sequence>MSRVSFHPLPAVSRPNPLASDSWRIHAPRRETNSKPTETQPLFREAPLIFPIEIWVLILDILLEPLKRPYLHCTADTVALYQSRLYRLCNTDLGIWFRVRSVCRTWMRIVDQCPHMTFRTKWDGRLSSLEGVTSIFMDWSDAESAIFLHQLENLPDVTSSLTTLEFSEGWIVEEESPVQFLLEGGLQLPRLQCLSLSVNYRPSEGTRIWNGIQKKFPNLVSLTLRNEIVQPDTIELMRLEILDFWSSPTLSGGVTTYNLPSLKHLSIRGGRSACNTLFRTHGSQLESLFIFEKIDHKSVWKEEGEALWC</sequence>
<reference evidence="1" key="1">
    <citation type="submission" date="2021-06" db="EMBL/GenBank/DDBJ databases">
        <authorList>
            <person name="Kallberg Y."/>
            <person name="Tangrot J."/>
            <person name="Rosling A."/>
        </authorList>
    </citation>
    <scope>NUCLEOTIDE SEQUENCE</scope>
    <source>
        <strain evidence="1">CL356</strain>
    </source>
</reference>
<gene>
    <name evidence="1" type="ORF">ACOLOM_LOCUS10992</name>
</gene>
<comment type="caution">
    <text evidence="1">The sequence shown here is derived from an EMBL/GenBank/DDBJ whole genome shotgun (WGS) entry which is preliminary data.</text>
</comment>
<keyword evidence="2" id="KW-1185">Reference proteome</keyword>
<name>A0ACA9PSP2_9GLOM</name>
<protein>
    <submittedName>
        <fullName evidence="1">6687_t:CDS:1</fullName>
    </submittedName>
</protein>
<proteinExistence type="predicted"/>
<evidence type="ECO:0000313" key="1">
    <source>
        <dbReference type="EMBL" id="CAG8717845.1"/>
    </source>
</evidence>
<evidence type="ECO:0000313" key="2">
    <source>
        <dbReference type="Proteomes" id="UP000789525"/>
    </source>
</evidence>
<accession>A0ACA9PSP2</accession>
<organism evidence="1 2">
    <name type="scientific">Acaulospora colombiana</name>
    <dbReference type="NCBI Taxonomy" id="27376"/>
    <lineage>
        <taxon>Eukaryota</taxon>
        <taxon>Fungi</taxon>
        <taxon>Fungi incertae sedis</taxon>
        <taxon>Mucoromycota</taxon>
        <taxon>Glomeromycotina</taxon>
        <taxon>Glomeromycetes</taxon>
        <taxon>Diversisporales</taxon>
        <taxon>Acaulosporaceae</taxon>
        <taxon>Acaulospora</taxon>
    </lineage>
</organism>
<dbReference type="Proteomes" id="UP000789525">
    <property type="component" value="Unassembled WGS sequence"/>
</dbReference>